<evidence type="ECO:0000313" key="11">
    <source>
        <dbReference type="Proteomes" id="UP000199306"/>
    </source>
</evidence>
<dbReference type="SUPFAM" id="SSF56935">
    <property type="entry name" value="Porins"/>
    <property type="match status" value="1"/>
</dbReference>
<dbReference type="Pfam" id="PF13715">
    <property type="entry name" value="CarbopepD_reg_2"/>
    <property type="match status" value="1"/>
</dbReference>
<dbReference type="InterPro" id="IPR012910">
    <property type="entry name" value="Plug_dom"/>
</dbReference>
<feature type="signal peptide" evidence="8">
    <location>
        <begin position="1"/>
        <end position="40"/>
    </location>
</feature>
<organism evidence="10 11">
    <name type="scientific">Pseudarcicella hirudinis</name>
    <dbReference type="NCBI Taxonomy" id="1079859"/>
    <lineage>
        <taxon>Bacteria</taxon>
        <taxon>Pseudomonadati</taxon>
        <taxon>Bacteroidota</taxon>
        <taxon>Cytophagia</taxon>
        <taxon>Cytophagales</taxon>
        <taxon>Flectobacillaceae</taxon>
        <taxon>Pseudarcicella</taxon>
    </lineage>
</organism>
<evidence type="ECO:0000256" key="3">
    <source>
        <dbReference type="ARBA" id="ARBA00022452"/>
    </source>
</evidence>
<keyword evidence="8" id="KW-0732">Signal</keyword>
<proteinExistence type="inferred from homology"/>
<dbReference type="PROSITE" id="PS52016">
    <property type="entry name" value="TONB_DEPENDENT_REC_3"/>
    <property type="match status" value="1"/>
</dbReference>
<evidence type="ECO:0000256" key="7">
    <source>
        <dbReference type="PROSITE-ProRule" id="PRU01360"/>
    </source>
</evidence>
<dbReference type="EMBL" id="FOXH01000010">
    <property type="protein sequence ID" value="SFQ11747.1"/>
    <property type="molecule type" value="Genomic_DNA"/>
</dbReference>
<dbReference type="InterPro" id="IPR037066">
    <property type="entry name" value="Plug_dom_sf"/>
</dbReference>
<dbReference type="RefSeq" id="WP_229632966.1">
    <property type="nucleotide sequence ID" value="NZ_FOXH01000010.1"/>
</dbReference>
<dbReference type="Gene3D" id="2.170.130.10">
    <property type="entry name" value="TonB-dependent receptor, plug domain"/>
    <property type="match status" value="1"/>
</dbReference>
<dbReference type="Pfam" id="PF07715">
    <property type="entry name" value="Plug"/>
    <property type="match status" value="1"/>
</dbReference>
<keyword evidence="11" id="KW-1185">Reference proteome</keyword>
<sequence length="1140" mass="126056">MKNFTKHYYRNRLKIMRISAFQLILCLFAVSMTHARVVNAQEVLNKEITLHIEHVSLKKALQEIHMQTGIKFVYSDSRLSLQEKVSLNAQSEKLSRVLNRLLSPLQIEYRAINEKILLSAIKKTAYESSSDDGVSFEESSNSDITAAVTVKGTVLDENNNAIPGVSVLLKGTTKGTTTDVNGHYAITAENTGARLIFSFVGFITQEVVIGKQSVINIVLKTDSKSLDEVIVVGYGTSKKKDLSAAVSSVPDMDKIKERPVLDVGSMIQGKVAGVTAINNGGHPDKTPNITIRGTGSRGSESVLYVVDGVPNAPYNPADVESITVLKDAASAAIYGAFSGSAGVILITTRQATQGKPTVEYSGFTGVKSAWKTPQSLTAKDEAMVANLAAANAGQAPLDGWDATKNPNDQITRTDWIGAIFRTGIVQRHNISINAGTEKFSTLFQGRYERNEGTLLNTYSENISLRFNTSYKFTDRLKFRQELFWNNHGAVGTSTESGYSGTILSAIYMPRAATVYYPDGSFGGVGPRDSPYLGIHGDAINPVATLLRNNPNDKSNDLQSVSELSFSNIIPGLSFLTRFSYRQTSAFYKNFEPSRTEPGKPNNQNTLSYRTDKGYNWIWENTANYAQSFNKHSIGAMLSVTAQENSAKGFTTAARGLQNEQDWAQFFVNATIFDQIRPSDYDWTDRNLSYVSRLSYSWANRYFVTGSYRYDIAGRLADGFRGKGFPAVTAAWKLSSEPFFHVQGVDLLKFRASWGQIGNIASVGLYYGYPKLSSDYTYQVGNGAPLSSALYVGSRNNPSLSWETSQQTDIGVDMAFFKERLSITADYFDKLTFDLIKSQDTQWTKTYGYGAPLINQGKIRNTGFELAATWRDKIGKLSYEIGGNIATLKNNVEYIDDNVNSFWQHSDAWRGTLAPFRSTVGQPYYSYWLIKSDGIFQSDAEANAYAKEGKKIQPNAKAGDLKFVDQNGDGKIDDADRVYMGSAFPTMTFGFTTNVNWNNFDLSLFLQGVGGVKIFNAFKESTLNASEQGYNRWDKILDAWSPTNTGSNIPRISASDANKNFQTPSDWYLESGNYLRLKSLIIGYTFPKMVWNSSLRIYFSGDNLLTFTKYSGMDPEVGGIGLDGGQFPVSRVYSLGLKLKF</sequence>
<evidence type="ECO:0000313" key="10">
    <source>
        <dbReference type="EMBL" id="SFQ11747.1"/>
    </source>
</evidence>
<dbReference type="SUPFAM" id="SSF49464">
    <property type="entry name" value="Carboxypeptidase regulatory domain-like"/>
    <property type="match status" value="1"/>
</dbReference>
<keyword evidence="3 7" id="KW-1134">Transmembrane beta strand</keyword>
<name>A0A1I5VWT6_9BACT</name>
<accession>A0A1I5VWT6</accession>
<evidence type="ECO:0000256" key="1">
    <source>
        <dbReference type="ARBA" id="ARBA00004571"/>
    </source>
</evidence>
<reference evidence="10 11" key="1">
    <citation type="submission" date="2016-10" db="EMBL/GenBank/DDBJ databases">
        <authorList>
            <person name="de Groot N.N."/>
        </authorList>
    </citation>
    <scope>NUCLEOTIDE SEQUENCE [LARGE SCALE GENOMIC DNA]</scope>
    <source>
        <strain evidence="11">E92,LMG 26720,CCM 7988</strain>
    </source>
</reference>
<keyword evidence="4 7" id="KW-0812">Transmembrane</keyword>
<comment type="similarity">
    <text evidence="7">Belongs to the TonB-dependent receptor family.</text>
</comment>
<evidence type="ECO:0000259" key="9">
    <source>
        <dbReference type="Pfam" id="PF07715"/>
    </source>
</evidence>
<gene>
    <name evidence="10" type="ORF">SAMN04515674_110102</name>
</gene>
<evidence type="ECO:0000256" key="4">
    <source>
        <dbReference type="ARBA" id="ARBA00022692"/>
    </source>
</evidence>
<comment type="subcellular location">
    <subcellularLocation>
        <location evidence="1 7">Cell outer membrane</location>
        <topology evidence="1 7">Multi-pass membrane protein</topology>
    </subcellularLocation>
</comment>
<keyword evidence="2 7" id="KW-0813">Transport</keyword>
<dbReference type="NCBIfam" id="TIGR04056">
    <property type="entry name" value="OMP_RagA_SusC"/>
    <property type="match status" value="1"/>
</dbReference>
<dbReference type="GO" id="GO:0009279">
    <property type="term" value="C:cell outer membrane"/>
    <property type="evidence" value="ECO:0007669"/>
    <property type="project" value="UniProtKB-SubCell"/>
</dbReference>
<dbReference type="Proteomes" id="UP000199306">
    <property type="component" value="Unassembled WGS sequence"/>
</dbReference>
<dbReference type="InterPro" id="IPR039426">
    <property type="entry name" value="TonB-dep_rcpt-like"/>
</dbReference>
<dbReference type="STRING" id="1079859.SAMN04515674_110102"/>
<evidence type="ECO:0000256" key="2">
    <source>
        <dbReference type="ARBA" id="ARBA00022448"/>
    </source>
</evidence>
<evidence type="ECO:0000256" key="6">
    <source>
        <dbReference type="ARBA" id="ARBA00023237"/>
    </source>
</evidence>
<dbReference type="InterPro" id="IPR023996">
    <property type="entry name" value="TonB-dep_OMP_SusC/RagA"/>
</dbReference>
<feature type="domain" description="TonB-dependent receptor plug" evidence="9">
    <location>
        <begin position="239"/>
        <end position="338"/>
    </location>
</feature>
<feature type="chain" id="PRO_5011624867" evidence="8">
    <location>
        <begin position="41"/>
        <end position="1140"/>
    </location>
</feature>
<dbReference type="InterPro" id="IPR036942">
    <property type="entry name" value="Beta-barrel_TonB_sf"/>
</dbReference>
<dbReference type="AlphaFoldDB" id="A0A1I5VWT6"/>
<evidence type="ECO:0000256" key="8">
    <source>
        <dbReference type="SAM" id="SignalP"/>
    </source>
</evidence>
<evidence type="ECO:0000256" key="5">
    <source>
        <dbReference type="ARBA" id="ARBA00023136"/>
    </source>
</evidence>
<protein>
    <submittedName>
        <fullName evidence="10">TonB-linked outer membrane protein, SusC/RagA family</fullName>
    </submittedName>
</protein>
<keyword evidence="6 7" id="KW-0998">Cell outer membrane</keyword>
<dbReference type="Gene3D" id="2.60.40.1120">
    <property type="entry name" value="Carboxypeptidase-like, regulatory domain"/>
    <property type="match status" value="1"/>
</dbReference>
<dbReference type="InterPro" id="IPR008969">
    <property type="entry name" value="CarboxyPept-like_regulatory"/>
</dbReference>
<dbReference type="Gene3D" id="2.40.170.20">
    <property type="entry name" value="TonB-dependent receptor, beta-barrel domain"/>
    <property type="match status" value="1"/>
</dbReference>
<keyword evidence="5 7" id="KW-0472">Membrane</keyword>